<keyword evidence="3" id="KW-1185">Reference proteome</keyword>
<protein>
    <recommendedName>
        <fullName evidence="1">F5/8 type C domain-containing protein</fullName>
    </recommendedName>
</protein>
<sequence>MDPVVCEFKAIPSHNYAFRLAVQEKDSKLFMKTSSDIEFPYENVALTKAGSTCSASSIYDKYYCTKTIDGNMISQWLSVHIGGGNDIWIQVNFKAEKIIFQIALVHRRASSTGPREVTLKFSDDSEQLFSDLRCDDAAGAKDILKINLAWTTFVKVTFITECFEGNTNFGLAEIIADAFILIEDD</sequence>
<dbReference type="Pfam" id="PF00754">
    <property type="entry name" value="F5_F8_type_C"/>
    <property type="match status" value="1"/>
</dbReference>
<dbReference type="AlphaFoldDB" id="A0AAD9ITU8"/>
<proteinExistence type="predicted"/>
<name>A0AAD9ITU8_9ANNE</name>
<evidence type="ECO:0000313" key="2">
    <source>
        <dbReference type="EMBL" id="KAK2140851.1"/>
    </source>
</evidence>
<evidence type="ECO:0000259" key="1">
    <source>
        <dbReference type="Pfam" id="PF00754"/>
    </source>
</evidence>
<gene>
    <name evidence="2" type="ORF">LSH36_1228g00016</name>
</gene>
<evidence type="ECO:0000313" key="3">
    <source>
        <dbReference type="Proteomes" id="UP001208570"/>
    </source>
</evidence>
<accession>A0AAD9ITU8</accession>
<feature type="domain" description="F5/8 type C" evidence="1">
    <location>
        <begin position="54"/>
        <end position="160"/>
    </location>
</feature>
<dbReference type="Gene3D" id="2.60.120.260">
    <property type="entry name" value="Galactose-binding domain-like"/>
    <property type="match status" value="1"/>
</dbReference>
<dbReference type="Proteomes" id="UP001208570">
    <property type="component" value="Unassembled WGS sequence"/>
</dbReference>
<comment type="caution">
    <text evidence="2">The sequence shown here is derived from an EMBL/GenBank/DDBJ whole genome shotgun (WGS) entry which is preliminary data.</text>
</comment>
<dbReference type="InterPro" id="IPR008979">
    <property type="entry name" value="Galactose-bd-like_sf"/>
</dbReference>
<dbReference type="InterPro" id="IPR000421">
    <property type="entry name" value="FA58C"/>
</dbReference>
<reference evidence="2" key="1">
    <citation type="journal article" date="2023" name="Mol. Biol. Evol.">
        <title>Third-Generation Sequencing Reveals the Adaptive Role of the Epigenome in Three Deep-Sea Polychaetes.</title>
        <authorList>
            <person name="Perez M."/>
            <person name="Aroh O."/>
            <person name="Sun Y."/>
            <person name="Lan Y."/>
            <person name="Juniper S.K."/>
            <person name="Young C.R."/>
            <person name="Angers B."/>
            <person name="Qian P.Y."/>
        </authorList>
    </citation>
    <scope>NUCLEOTIDE SEQUENCE</scope>
    <source>
        <strain evidence="2">P08H-3</strain>
    </source>
</reference>
<dbReference type="SUPFAM" id="SSF49785">
    <property type="entry name" value="Galactose-binding domain-like"/>
    <property type="match status" value="1"/>
</dbReference>
<dbReference type="EMBL" id="JAODUP010001228">
    <property type="protein sequence ID" value="KAK2140851.1"/>
    <property type="molecule type" value="Genomic_DNA"/>
</dbReference>
<organism evidence="2 3">
    <name type="scientific">Paralvinella palmiformis</name>
    <dbReference type="NCBI Taxonomy" id="53620"/>
    <lineage>
        <taxon>Eukaryota</taxon>
        <taxon>Metazoa</taxon>
        <taxon>Spiralia</taxon>
        <taxon>Lophotrochozoa</taxon>
        <taxon>Annelida</taxon>
        <taxon>Polychaeta</taxon>
        <taxon>Sedentaria</taxon>
        <taxon>Canalipalpata</taxon>
        <taxon>Terebellida</taxon>
        <taxon>Terebelliformia</taxon>
        <taxon>Alvinellidae</taxon>
        <taxon>Paralvinella</taxon>
    </lineage>
</organism>